<keyword evidence="1" id="KW-0732">Signal</keyword>
<organism evidence="2 3">
    <name type="scientific">Rhizobium mayense</name>
    <dbReference type="NCBI Taxonomy" id="1312184"/>
    <lineage>
        <taxon>Bacteria</taxon>
        <taxon>Pseudomonadati</taxon>
        <taxon>Pseudomonadota</taxon>
        <taxon>Alphaproteobacteria</taxon>
        <taxon>Hyphomicrobiales</taxon>
        <taxon>Rhizobiaceae</taxon>
        <taxon>Rhizobium/Agrobacterium group</taxon>
        <taxon>Rhizobium</taxon>
    </lineage>
</organism>
<reference evidence="2" key="1">
    <citation type="submission" date="2023-06" db="EMBL/GenBank/DDBJ databases">
        <title>Phylogenetic Diversity of Rhizobium strains.</title>
        <authorList>
            <person name="Moura F.T."/>
            <person name="Helene L.C.F."/>
            <person name="Hungria M."/>
        </authorList>
    </citation>
    <scope>NUCLEOTIDE SEQUENCE</scope>
    <source>
        <strain evidence="2">CCGE526</strain>
    </source>
</reference>
<evidence type="ECO:0000256" key="1">
    <source>
        <dbReference type="SAM" id="SignalP"/>
    </source>
</evidence>
<keyword evidence="3" id="KW-1185">Reference proteome</keyword>
<evidence type="ECO:0008006" key="4">
    <source>
        <dbReference type="Google" id="ProtNLM"/>
    </source>
</evidence>
<feature type="signal peptide" evidence="1">
    <location>
        <begin position="1"/>
        <end position="24"/>
    </location>
</feature>
<accession>A0ABT7K6K3</accession>
<protein>
    <recommendedName>
        <fullName evidence="4">Secreted protein</fullName>
    </recommendedName>
</protein>
<comment type="caution">
    <text evidence="2">The sequence shown here is derived from an EMBL/GenBank/DDBJ whole genome shotgun (WGS) entry which is preliminary data.</text>
</comment>
<gene>
    <name evidence="2" type="ORF">PY649_29450</name>
</gene>
<dbReference type="RefSeq" id="WP_285872445.1">
    <property type="nucleotide sequence ID" value="NZ_JARFYM010000037.1"/>
</dbReference>
<sequence>MRKSAMKPMFVMALASTITGTASAQSQPELYLDRSKVDVTVCAPENPNCECNPKKNACWFKLPEKQWLYFERSSMKIISKAQYEAR</sequence>
<dbReference type="Proteomes" id="UP001172645">
    <property type="component" value="Unassembled WGS sequence"/>
</dbReference>
<evidence type="ECO:0000313" key="2">
    <source>
        <dbReference type="EMBL" id="MDL2403028.1"/>
    </source>
</evidence>
<name>A0ABT7K6K3_9HYPH</name>
<proteinExistence type="predicted"/>
<feature type="chain" id="PRO_5046863245" description="Secreted protein" evidence="1">
    <location>
        <begin position="25"/>
        <end position="86"/>
    </location>
</feature>
<dbReference type="EMBL" id="JARFYM010000037">
    <property type="protein sequence ID" value="MDL2403028.1"/>
    <property type="molecule type" value="Genomic_DNA"/>
</dbReference>
<evidence type="ECO:0000313" key="3">
    <source>
        <dbReference type="Proteomes" id="UP001172645"/>
    </source>
</evidence>